<dbReference type="AlphaFoldDB" id="D3AGU0"/>
<evidence type="ECO:0000313" key="2">
    <source>
        <dbReference type="Proteomes" id="UP000004968"/>
    </source>
</evidence>
<comment type="caution">
    <text evidence="1">The sequence shown here is derived from an EMBL/GenBank/DDBJ whole genome shotgun (WGS) entry which is preliminary data.</text>
</comment>
<sequence length="56" mass="6274">MTGAVHMGMKDKVTVKLLQATSDKTELNKKALQWKKSFVEVNKILGTSSPKKKKNK</sequence>
<gene>
    <name evidence="1" type="ORF">CLOSTHATH_02826</name>
</gene>
<dbReference type="EMBL" id="ACIO01000227">
    <property type="protein sequence ID" value="EFC98965.1"/>
    <property type="molecule type" value="Genomic_DNA"/>
</dbReference>
<organism evidence="1 2">
    <name type="scientific">Hungatella hathewayi DSM 13479</name>
    <dbReference type="NCBI Taxonomy" id="566550"/>
    <lineage>
        <taxon>Bacteria</taxon>
        <taxon>Bacillati</taxon>
        <taxon>Bacillota</taxon>
        <taxon>Clostridia</taxon>
        <taxon>Lachnospirales</taxon>
        <taxon>Lachnospiraceae</taxon>
        <taxon>Hungatella</taxon>
    </lineage>
</organism>
<evidence type="ECO:0000313" key="1">
    <source>
        <dbReference type="EMBL" id="EFC98965.1"/>
    </source>
</evidence>
<protein>
    <submittedName>
        <fullName evidence="1">Uncharacterized protein</fullName>
    </submittedName>
</protein>
<dbReference type="HOGENOM" id="CLU_206407_0_0_9"/>
<accession>D3AGU0</accession>
<dbReference type="Proteomes" id="UP000004968">
    <property type="component" value="Unassembled WGS sequence"/>
</dbReference>
<proteinExistence type="predicted"/>
<name>D3AGU0_9FIRM</name>
<reference evidence="1 2" key="1">
    <citation type="submission" date="2010-01" db="EMBL/GenBank/DDBJ databases">
        <authorList>
            <person name="Weinstock G."/>
            <person name="Sodergren E."/>
            <person name="Clifton S."/>
            <person name="Fulton L."/>
            <person name="Fulton B."/>
            <person name="Courtney L."/>
            <person name="Fronick C."/>
            <person name="Harrison M."/>
            <person name="Strong C."/>
            <person name="Farmer C."/>
            <person name="Delahaunty K."/>
            <person name="Markovic C."/>
            <person name="Hall O."/>
            <person name="Minx P."/>
            <person name="Tomlinson C."/>
            <person name="Mitreva M."/>
            <person name="Nelson J."/>
            <person name="Hou S."/>
            <person name="Wollam A."/>
            <person name="Pepin K.H."/>
            <person name="Johnson M."/>
            <person name="Bhonagiri V."/>
            <person name="Nash W.E."/>
            <person name="Warren W."/>
            <person name="Chinwalla A."/>
            <person name="Mardis E.R."/>
            <person name="Wilson R.K."/>
        </authorList>
    </citation>
    <scope>NUCLEOTIDE SEQUENCE [LARGE SCALE GENOMIC DNA]</scope>
    <source>
        <strain evidence="1 2">DSM 13479</strain>
    </source>
</reference>